<evidence type="ECO:0000256" key="1">
    <source>
        <dbReference type="SAM" id="Phobius"/>
    </source>
</evidence>
<keyword evidence="3" id="KW-1185">Reference proteome</keyword>
<sequence length="96" mass="10892">MITNNVQGQRSWKRKATGVFLLVLGVLGLVLPVLQGGLFLLLGVFVLRDQYAWSRRCLGWCHARWPRQMDRMDGLEARLLDRGRAWGRRLGFGPGG</sequence>
<keyword evidence="1" id="KW-0472">Membrane</keyword>
<evidence type="ECO:0000313" key="2">
    <source>
        <dbReference type="EMBL" id="KAA2214576.1"/>
    </source>
</evidence>
<protein>
    <submittedName>
        <fullName evidence="2">Uncharacterized protein</fullName>
    </submittedName>
</protein>
<organism evidence="2 3">
    <name type="scientific">Teichococcus oryzae</name>
    <dbReference type="NCBI Taxonomy" id="1608942"/>
    <lineage>
        <taxon>Bacteria</taxon>
        <taxon>Pseudomonadati</taxon>
        <taxon>Pseudomonadota</taxon>
        <taxon>Alphaproteobacteria</taxon>
        <taxon>Acetobacterales</taxon>
        <taxon>Roseomonadaceae</taxon>
        <taxon>Roseomonas</taxon>
    </lineage>
</organism>
<accession>A0A5B2TJA2</accession>
<name>A0A5B2TJA2_9PROT</name>
<reference evidence="2 3" key="1">
    <citation type="journal article" date="2015" name="Int. J. Syst. Evol. Microbiol.">
        <title>Roseomonas oryzae sp. nov., isolated from paddy rhizosphere soil.</title>
        <authorList>
            <person name="Ramaprasad E.V."/>
            <person name="Sasikala Ch."/>
            <person name="Ramana Ch.V."/>
        </authorList>
    </citation>
    <scope>NUCLEOTIDE SEQUENCE [LARGE SCALE GENOMIC DNA]</scope>
    <source>
        <strain evidence="2 3">KCTC 42542</strain>
    </source>
</reference>
<gene>
    <name evidence="2" type="ORF">F0Q34_02390</name>
</gene>
<feature type="transmembrane region" description="Helical" evidence="1">
    <location>
        <begin position="20"/>
        <end position="47"/>
    </location>
</feature>
<proteinExistence type="predicted"/>
<keyword evidence="1" id="KW-1133">Transmembrane helix</keyword>
<comment type="caution">
    <text evidence="2">The sequence shown here is derived from an EMBL/GenBank/DDBJ whole genome shotgun (WGS) entry which is preliminary data.</text>
</comment>
<dbReference type="Pfam" id="PF09656">
    <property type="entry name" value="PGPGW"/>
    <property type="match status" value="1"/>
</dbReference>
<evidence type="ECO:0000313" key="3">
    <source>
        <dbReference type="Proteomes" id="UP000322110"/>
    </source>
</evidence>
<dbReference type="EMBL" id="VUKA01000001">
    <property type="protein sequence ID" value="KAA2214576.1"/>
    <property type="molecule type" value="Genomic_DNA"/>
</dbReference>
<dbReference type="Proteomes" id="UP000322110">
    <property type="component" value="Unassembled WGS sequence"/>
</dbReference>
<dbReference type="InterPro" id="IPR019099">
    <property type="entry name" value="Uncharacterised_PGPGW_TM"/>
</dbReference>
<dbReference type="AlphaFoldDB" id="A0A5B2TJA2"/>
<keyword evidence="1" id="KW-0812">Transmembrane</keyword>